<protein>
    <recommendedName>
        <fullName evidence="2">chitin synthase</fullName>
        <ecNumber evidence="2">2.4.1.16</ecNumber>
    </recommendedName>
</protein>
<dbReference type="PANTHER" id="PTHR22914:SF42">
    <property type="entry name" value="CHITIN SYNTHASE"/>
    <property type="match status" value="1"/>
</dbReference>
<dbReference type="EC" id="2.4.1.16" evidence="2"/>
<comment type="subcellular location">
    <subcellularLocation>
        <location evidence="1">Membrane</location>
        <topology evidence="1">Multi-pass membrane protein</topology>
    </subcellularLocation>
</comment>
<evidence type="ECO:0000256" key="6">
    <source>
        <dbReference type="ARBA" id="ARBA00023136"/>
    </source>
</evidence>
<dbReference type="GO" id="GO:0006031">
    <property type="term" value="P:chitin biosynthetic process"/>
    <property type="evidence" value="ECO:0007669"/>
    <property type="project" value="TreeGrafter"/>
</dbReference>
<dbReference type="GO" id="GO:0071944">
    <property type="term" value="C:cell periphery"/>
    <property type="evidence" value="ECO:0007669"/>
    <property type="project" value="TreeGrafter"/>
</dbReference>
<evidence type="ECO:0000256" key="2">
    <source>
        <dbReference type="ARBA" id="ARBA00012543"/>
    </source>
</evidence>
<feature type="transmembrane region" description="Helical" evidence="7">
    <location>
        <begin position="450"/>
        <end position="474"/>
    </location>
</feature>
<reference evidence="8" key="1">
    <citation type="submission" date="2018-11" db="EMBL/GenBank/DDBJ databases">
        <authorList>
            <person name="Alioto T."/>
            <person name="Alioto T."/>
        </authorList>
    </citation>
    <scope>NUCLEOTIDE SEQUENCE</scope>
</reference>
<dbReference type="GO" id="GO:0004100">
    <property type="term" value="F:chitin synthase activity"/>
    <property type="evidence" value="ECO:0007669"/>
    <property type="project" value="UniProtKB-EC"/>
</dbReference>
<accession>A0A8B6HMS3</accession>
<keyword evidence="4 7" id="KW-0812">Transmembrane</keyword>
<dbReference type="InterPro" id="IPR029044">
    <property type="entry name" value="Nucleotide-diphossugar_trans"/>
</dbReference>
<feature type="transmembrane region" description="Helical" evidence="7">
    <location>
        <begin position="215"/>
        <end position="234"/>
    </location>
</feature>
<keyword evidence="6 7" id="KW-0472">Membrane</keyword>
<organism evidence="8 9">
    <name type="scientific">Mytilus galloprovincialis</name>
    <name type="common">Mediterranean mussel</name>
    <dbReference type="NCBI Taxonomy" id="29158"/>
    <lineage>
        <taxon>Eukaryota</taxon>
        <taxon>Metazoa</taxon>
        <taxon>Spiralia</taxon>
        <taxon>Lophotrochozoa</taxon>
        <taxon>Mollusca</taxon>
        <taxon>Bivalvia</taxon>
        <taxon>Autobranchia</taxon>
        <taxon>Pteriomorphia</taxon>
        <taxon>Mytilida</taxon>
        <taxon>Mytiloidea</taxon>
        <taxon>Mytilidae</taxon>
        <taxon>Mytilinae</taxon>
        <taxon>Mytilus</taxon>
    </lineage>
</organism>
<dbReference type="Pfam" id="PF03142">
    <property type="entry name" value="Chitin_synth_2"/>
    <property type="match status" value="1"/>
</dbReference>
<evidence type="ECO:0000313" key="9">
    <source>
        <dbReference type="Proteomes" id="UP000596742"/>
    </source>
</evidence>
<evidence type="ECO:0000256" key="7">
    <source>
        <dbReference type="SAM" id="Phobius"/>
    </source>
</evidence>
<dbReference type="EMBL" id="UYJE01010357">
    <property type="protein sequence ID" value="VDI82448.1"/>
    <property type="molecule type" value="Genomic_DNA"/>
</dbReference>
<keyword evidence="3" id="KW-0808">Transferase</keyword>
<feature type="transmembrane region" description="Helical" evidence="7">
    <location>
        <begin position="412"/>
        <end position="430"/>
    </location>
</feature>
<feature type="transmembrane region" description="Helical" evidence="7">
    <location>
        <begin position="181"/>
        <end position="203"/>
    </location>
</feature>
<dbReference type="AlphaFoldDB" id="A0A8B6HMS3"/>
<evidence type="ECO:0000256" key="5">
    <source>
        <dbReference type="ARBA" id="ARBA00022989"/>
    </source>
</evidence>
<dbReference type="Proteomes" id="UP000596742">
    <property type="component" value="Unassembled WGS sequence"/>
</dbReference>
<evidence type="ECO:0000256" key="1">
    <source>
        <dbReference type="ARBA" id="ARBA00004141"/>
    </source>
</evidence>
<dbReference type="GO" id="GO:0016020">
    <property type="term" value="C:membrane"/>
    <property type="evidence" value="ECO:0007669"/>
    <property type="project" value="UniProtKB-SubCell"/>
</dbReference>
<evidence type="ECO:0000313" key="8">
    <source>
        <dbReference type="EMBL" id="VDI82448.1"/>
    </source>
</evidence>
<evidence type="ECO:0000256" key="3">
    <source>
        <dbReference type="ARBA" id="ARBA00022676"/>
    </source>
</evidence>
<dbReference type="PANTHER" id="PTHR22914">
    <property type="entry name" value="CHITIN SYNTHASE"/>
    <property type="match status" value="1"/>
</dbReference>
<comment type="caution">
    <text evidence="8">The sequence shown here is derived from an EMBL/GenBank/DDBJ whole genome shotgun (WGS) entry which is preliminary data.</text>
</comment>
<dbReference type="InterPro" id="IPR004835">
    <property type="entry name" value="Chitin_synth"/>
</dbReference>
<proteinExistence type="predicted"/>
<dbReference type="SUPFAM" id="SSF53448">
    <property type="entry name" value="Nucleotide-diphospho-sugar transferases"/>
    <property type="match status" value="1"/>
</dbReference>
<feature type="transmembrane region" description="Helical" evidence="7">
    <location>
        <begin position="153"/>
        <end position="174"/>
    </location>
</feature>
<dbReference type="OrthoDB" id="370884at2759"/>
<feature type="transmembrane region" description="Helical" evidence="7">
    <location>
        <begin position="125"/>
        <end position="147"/>
    </location>
</feature>
<keyword evidence="5 7" id="KW-1133">Transmembrane helix</keyword>
<evidence type="ECO:0000256" key="4">
    <source>
        <dbReference type="ARBA" id="ARBA00022692"/>
    </source>
</evidence>
<name>A0A8B6HMS3_MYTGA</name>
<keyword evidence="9" id="KW-1185">Reference proteome</keyword>
<keyword evidence="3" id="KW-0328">Glycosyltransferase</keyword>
<sequence length="575" mass="65828">MRTYAKLPTEPKHYLQYDQGEDRWLCTLMLQQGHRIEYCAAAEAFTFAPEEFREFFNQRKRWMPSTMANNLDLLMSYDRTTRKNDNISYLYIFYLVVLFLSSVLGPSTVLLAMQSAVRTVFNTSAVVAYLLTYGPAILFIFICLKFQSHTQLTIAMILSAIYAMLMMAVIVGTIENISEEGFFIQSAVFMYVLVGVFLIAGLFHPHELTDLFFGVLYFICIPAGYLFLNIYAICNLNDVSWGTRETQKAVLECQTQGTKKKKKTEAELGMVSGEVIDDILQQVKSSKIKETSCLDFIPSIFQWINNMIILRSLESMVSIFKNTAVDEGIVDPDGRSVIQKSMGRTFTKVVFDENIAIDENSWAEEHGTRNHLSEEETLFWNELIVKYLQPLIPDETKEKAVAESMKDFRNKVAFAFFFINGLWLVIMTAMNEVKNVLNISIQTIDGITIIIEPLGLLFIVIFALLLFIQFVGMIRHRYGTFLQLLGATNLRNKYIDPEDVIRRIKDLISKSTDQDCVDQSNSSSNTEETDNNQINLATTIKSRISGNFPLDLKETYRRHAREKQQDNADVREESV</sequence>
<gene>
    <name evidence="8" type="ORF">MGAL_10B052224</name>
</gene>
<feature type="transmembrane region" description="Helical" evidence="7">
    <location>
        <begin position="91"/>
        <end position="113"/>
    </location>
</feature>